<proteinExistence type="predicted"/>
<evidence type="ECO:0000313" key="3">
    <source>
        <dbReference type="WBParaSite" id="jg17803"/>
    </source>
</evidence>
<dbReference type="WBParaSite" id="jg17803">
    <property type="protein sequence ID" value="jg17803"/>
    <property type="gene ID" value="jg17803"/>
</dbReference>
<keyword evidence="1" id="KW-1015">Disulfide bond</keyword>
<organism evidence="2 3">
    <name type="scientific">Ditylenchus dipsaci</name>
    <dbReference type="NCBI Taxonomy" id="166011"/>
    <lineage>
        <taxon>Eukaryota</taxon>
        <taxon>Metazoa</taxon>
        <taxon>Ecdysozoa</taxon>
        <taxon>Nematoda</taxon>
        <taxon>Chromadorea</taxon>
        <taxon>Rhabditida</taxon>
        <taxon>Tylenchina</taxon>
        <taxon>Tylenchomorpha</taxon>
        <taxon>Sphaerularioidea</taxon>
        <taxon>Anguinidae</taxon>
        <taxon>Anguininae</taxon>
        <taxon>Ditylenchus</taxon>
    </lineage>
</organism>
<dbReference type="Gene3D" id="3.90.550.10">
    <property type="entry name" value="Spore Coat Polysaccharide Biosynthesis Protein SpsA, Chain A"/>
    <property type="match status" value="1"/>
</dbReference>
<dbReference type="PANTHER" id="PTHR11675">
    <property type="entry name" value="N-ACETYLGALACTOSAMINYLTRANSFERASE"/>
    <property type="match status" value="1"/>
</dbReference>
<reference evidence="3" key="1">
    <citation type="submission" date="2022-11" db="UniProtKB">
        <authorList>
            <consortium name="WormBaseParasite"/>
        </authorList>
    </citation>
    <scope>IDENTIFICATION</scope>
</reference>
<name>A0A915DCL9_9BILA</name>
<keyword evidence="2" id="KW-1185">Reference proteome</keyword>
<dbReference type="Proteomes" id="UP000887574">
    <property type="component" value="Unplaced"/>
</dbReference>
<protein>
    <submittedName>
        <fullName evidence="3">Uncharacterized protein</fullName>
    </submittedName>
</protein>
<dbReference type="AlphaFoldDB" id="A0A915DCL9"/>
<accession>A0A915DCL9</accession>
<dbReference type="GO" id="GO:0006493">
    <property type="term" value="P:protein O-linked glycosylation"/>
    <property type="evidence" value="ECO:0007669"/>
    <property type="project" value="TreeGrafter"/>
</dbReference>
<dbReference type="PANTHER" id="PTHR11675:SF119">
    <property type="entry name" value="POLYPEPTIDE N-ACETYLGALACTOSAMINYLTRANSFERASE 2"/>
    <property type="match status" value="1"/>
</dbReference>
<dbReference type="GO" id="GO:0005794">
    <property type="term" value="C:Golgi apparatus"/>
    <property type="evidence" value="ECO:0007669"/>
    <property type="project" value="TreeGrafter"/>
</dbReference>
<dbReference type="GO" id="GO:0004653">
    <property type="term" value="F:polypeptide N-acetylgalactosaminyltransferase activity"/>
    <property type="evidence" value="ECO:0007669"/>
    <property type="project" value="TreeGrafter"/>
</dbReference>
<evidence type="ECO:0000313" key="2">
    <source>
        <dbReference type="Proteomes" id="UP000887574"/>
    </source>
</evidence>
<evidence type="ECO:0000256" key="1">
    <source>
        <dbReference type="ARBA" id="ARBA00023157"/>
    </source>
</evidence>
<dbReference type="InterPro" id="IPR029044">
    <property type="entry name" value="Nucleotide-diphossugar_trans"/>
</dbReference>
<sequence length="174" mass="19709">MITAFVWPSMCFTAVLTWCSFGFLACLFFYASSNESITMPIMKNASLRSDENDSSNEPLPSVMTDSIVYSRPQHRVKWKEFDTEAYLEKGKLKPDEDRYAANKFNQAASDAVSVNRSIPDSREKSCQLLAYNVAQLPPTSIIITFHNEARSTLLRTVMTAFARSPPGLLRESFW</sequence>